<evidence type="ECO:0000313" key="5">
    <source>
        <dbReference type="EMBL" id="EAT16614.1"/>
    </source>
</evidence>
<dbReference type="PROSITE" id="PS01284">
    <property type="entry name" value="TNASE_2"/>
    <property type="match status" value="1"/>
</dbReference>
<evidence type="ECO:0000256" key="3">
    <source>
        <dbReference type="ARBA" id="ARBA00022801"/>
    </source>
</evidence>
<dbReference type="SUPFAM" id="SSF50199">
    <property type="entry name" value="Staphylococcal nuclease"/>
    <property type="match status" value="1"/>
</dbReference>
<dbReference type="InterPro" id="IPR035437">
    <property type="entry name" value="SNase_OB-fold_sf"/>
</dbReference>
<dbReference type="InterPro" id="IPR002071">
    <property type="entry name" value="Thermonucl_AS"/>
</dbReference>
<keyword evidence="6" id="KW-1185">Reference proteome</keyword>
<evidence type="ECO:0000313" key="6">
    <source>
        <dbReference type="Proteomes" id="UP000005695"/>
    </source>
</evidence>
<reference evidence="5" key="2">
    <citation type="submission" date="2006-05" db="EMBL/GenBank/DDBJ databases">
        <title>Sequencing of the draft genome and assembly of Desulfuromonas acetoxidans DSM 684.</title>
        <authorList>
            <consortium name="US DOE Joint Genome Institute (JGI-PGF)"/>
            <person name="Copeland A."/>
            <person name="Lucas S."/>
            <person name="Lapidus A."/>
            <person name="Barry K."/>
            <person name="Detter J.C."/>
            <person name="Glavina del Rio T."/>
            <person name="Hammon N."/>
            <person name="Israni S."/>
            <person name="Dalin E."/>
            <person name="Tice H."/>
            <person name="Bruce D."/>
            <person name="Pitluck S."/>
            <person name="Richardson P."/>
        </authorList>
    </citation>
    <scope>NUCLEOTIDE SEQUENCE [LARGE SCALE GENOMIC DNA]</scope>
    <source>
        <strain evidence="5">DSM 684</strain>
    </source>
</reference>
<dbReference type="Gene3D" id="2.40.50.90">
    <property type="match status" value="1"/>
</dbReference>
<evidence type="ECO:0000259" key="4">
    <source>
        <dbReference type="PROSITE" id="PS50830"/>
    </source>
</evidence>
<feature type="domain" description="TNase-like" evidence="4">
    <location>
        <begin position="28"/>
        <end position="169"/>
    </location>
</feature>
<dbReference type="GO" id="GO:0016787">
    <property type="term" value="F:hydrolase activity"/>
    <property type="evidence" value="ECO:0007669"/>
    <property type="project" value="UniProtKB-KW"/>
</dbReference>
<organism evidence="5 6">
    <name type="scientific">Desulfuromonas acetoxidans (strain DSM 684 / 11070)</name>
    <dbReference type="NCBI Taxonomy" id="281689"/>
    <lineage>
        <taxon>Bacteria</taxon>
        <taxon>Pseudomonadati</taxon>
        <taxon>Thermodesulfobacteriota</taxon>
        <taxon>Desulfuromonadia</taxon>
        <taxon>Desulfuromonadales</taxon>
        <taxon>Desulfuromonadaceae</taxon>
        <taxon>Desulfuromonas</taxon>
    </lineage>
</organism>
<dbReference type="EMBL" id="AAEW02000004">
    <property type="protein sequence ID" value="EAT16614.1"/>
    <property type="molecule type" value="Genomic_DNA"/>
</dbReference>
<comment type="caution">
    <text evidence="5">The sequence shown here is derived from an EMBL/GenBank/DDBJ whole genome shotgun (WGS) entry which is preliminary data.</text>
</comment>
<dbReference type="PANTHER" id="PTHR12302:SF3">
    <property type="entry name" value="SERINE_THREONINE-PROTEIN KINASE 31"/>
    <property type="match status" value="1"/>
</dbReference>
<protein>
    <submittedName>
        <fullName evidence="5">Nuclease (SNase-like)</fullName>
    </submittedName>
</protein>
<evidence type="ECO:0000256" key="2">
    <source>
        <dbReference type="ARBA" id="ARBA00022759"/>
    </source>
</evidence>
<dbReference type="AlphaFoldDB" id="Q1K225"/>
<keyword evidence="1" id="KW-0540">Nuclease</keyword>
<dbReference type="PROSITE" id="PS50830">
    <property type="entry name" value="TNASE_3"/>
    <property type="match status" value="1"/>
</dbReference>
<sequence length="174" mass="20185">MRYRRLSVQLTIALLLILVGGVLSQAAAEHYGKVSWIGDGDTITVDGVGVVRLIGIDCPEKEESDRDWKFLRLGSCDWQALRHVAQSARQRTKELCLHQVVQLQTGEERFDRYGRLLAYVWLPDGRMLNQLLLEEGQAIVYRRFDFSEKENFLTLEKKARTQQRGLWRVTKHRS</sequence>
<dbReference type="PANTHER" id="PTHR12302">
    <property type="entry name" value="EBNA2 BINDING PROTEIN P100"/>
    <property type="match status" value="1"/>
</dbReference>
<dbReference type="GO" id="GO:0003676">
    <property type="term" value="F:nucleic acid binding"/>
    <property type="evidence" value="ECO:0007669"/>
    <property type="project" value="InterPro"/>
</dbReference>
<reference evidence="5" key="1">
    <citation type="submission" date="2006-05" db="EMBL/GenBank/DDBJ databases">
        <title>Annotation of the draft genome assembly of Desulfuromonas acetoxidans DSM 684.</title>
        <authorList>
            <consortium name="US DOE Joint Genome Institute (JGI-ORNL)"/>
            <person name="Larimer F."/>
            <person name="Land M."/>
            <person name="Hauser L."/>
        </authorList>
    </citation>
    <scope>NUCLEOTIDE SEQUENCE [LARGE SCALE GENOMIC DNA]</scope>
    <source>
        <strain evidence="5">DSM 684</strain>
    </source>
</reference>
<gene>
    <name evidence="5" type="ORF">Dace_2709</name>
</gene>
<dbReference type="InterPro" id="IPR016071">
    <property type="entry name" value="Staphylococal_nuclease_OB-fold"/>
</dbReference>
<evidence type="ECO:0000256" key="1">
    <source>
        <dbReference type="ARBA" id="ARBA00022722"/>
    </source>
</evidence>
<keyword evidence="3" id="KW-0378">Hydrolase</keyword>
<dbReference type="OrthoDB" id="4376109at2"/>
<dbReference type="Proteomes" id="UP000005695">
    <property type="component" value="Unassembled WGS sequence"/>
</dbReference>
<dbReference type="RefSeq" id="WP_005998652.1">
    <property type="nucleotide sequence ID" value="NZ_AAEW02000004.1"/>
</dbReference>
<dbReference type="SMART" id="SM00318">
    <property type="entry name" value="SNc"/>
    <property type="match status" value="1"/>
</dbReference>
<proteinExistence type="predicted"/>
<accession>Q1K225</accession>
<name>Q1K225_DESA6</name>
<keyword evidence="2" id="KW-0255">Endonuclease</keyword>
<dbReference type="Pfam" id="PF00565">
    <property type="entry name" value="SNase"/>
    <property type="match status" value="1"/>
</dbReference>
<dbReference type="GO" id="GO:0004519">
    <property type="term" value="F:endonuclease activity"/>
    <property type="evidence" value="ECO:0007669"/>
    <property type="project" value="UniProtKB-KW"/>
</dbReference>